<reference evidence="2 3" key="1">
    <citation type="submission" date="2016-03" db="EMBL/GenBank/DDBJ databases">
        <title>Draft genome sequence of Acetobacter malorum CECT 7742, a strain isolated from strawberry vinegar.</title>
        <authorList>
            <person name="Sainz F."/>
            <person name="Mas A."/>
            <person name="Torija M.J."/>
        </authorList>
    </citation>
    <scope>NUCLEOTIDE SEQUENCE [LARGE SCALE GENOMIC DNA]</scope>
    <source>
        <strain evidence="2 3">CECT 7742</strain>
    </source>
</reference>
<accession>A0A177G8E8</accession>
<dbReference type="EMBL" id="LVHD01000035">
    <property type="protein sequence ID" value="OAG75574.1"/>
    <property type="molecule type" value="Genomic_DNA"/>
</dbReference>
<evidence type="ECO:0000256" key="1">
    <source>
        <dbReference type="SAM" id="SignalP"/>
    </source>
</evidence>
<sequence>MMTSARSSLARYLYAFALIASAGMDTADAADRIPTDVLTAVKEHQDLCRQDGGKLWATSLCGPLMLVSPKTRVIWTNEPFGKGDSTTADTHIFVGTLPSDVPIANTATDWRARRWTMVLLPLPADQLQRRKLLMHESFHAIQPSRLPPPVSALPDHLDTLDGRVAMRLEWRALARALESGGETQRAAIRDALAFRAWRRSKTGDAAKEENALEIDEGIPEYTGWRLGVTDNPTPLIVKMLADYDHRQNYIRNFPYASGPAYGFLLDRIVPDWRLKITPASDLGEMLYSGIGNGALPNIRAVEDRYGYKTIILEEKNTEDKKKSEAKRWKTAFFSAPNTQLPLSSAMTIQFNPQNLISLSMLGTVYPTAIIRDAWGTLTVTQGVLITKNHLNLRLKGRAALRGRQYEGEGWSLSASSGWHPHLNKDDDTIFSSR</sequence>
<organism evidence="2 3">
    <name type="scientific">Acetobacter malorum</name>
    <dbReference type="NCBI Taxonomy" id="178901"/>
    <lineage>
        <taxon>Bacteria</taxon>
        <taxon>Pseudomonadati</taxon>
        <taxon>Pseudomonadota</taxon>
        <taxon>Alphaproteobacteria</taxon>
        <taxon>Acetobacterales</taxon>
        <taxon>Acetobacteraceae</taxon>
        <taxon>Acetobacter</taxon>
    </lineage>
</organism>
<feature type="chain" id="PRO_5008061711" evidence="1">
    <location>
        <begin position="23"/>
        <end position="433"/>
    </location>
</feature>
<feature type="signal peptide" evidence="1">
    <location>
        <begin position="1"/>
        <end position="22"/>
    </location>
</feature>
<dbReference type="PATRIC" id="fig|178901.16.peg.3464"/>
<evidence type="ECO:0000313" key="3">
    <source>
        <dbReference type="Proteomes" id="UP000077349"/>
    </source>
</evidence>
<keyword evidence="1" id="KW-0732">Signal</keyword>
<gene>
    <name evidence="2" type="ORF">Amal_03247</name>
</gene>
<evidence type="ECO:0000313" key="2">
    <source>
        <dbReference type="EMBL" id="OAG75574.1"/>
    </source>
</evidence>
<proteinExistence type="predicted"/>
<dbReference type="Proteomes" id="UP000077349">
    <property type="component" value="Unassembled WGS sequence"/>
</dbReference>
<dbReference type="AlphaFoldDB" id="A0A177G8E8"/>
<protein>
    <submittedName>
        <fullName evidence="2">Uncharacterized protein</fullName>
    </submittedName>
</protein>
<comment type="caution">
    <text evidence="2">The sequence shown here is derived from an EMBL/GenBank/DDBJ whole genome shotgun (WGS) entry which is preliminary data.</text>
</comment>
<name>A0A177G8E8_9PROT</name>